<evidence type="ECO:0000313" key="2">
    <source>
        <dbReference type="Proteomes" id="UP000261875"/>
    </source>
</evidence>
<gene>
    <name evidence="1" type="ORF">CCS41_08770</name>
</gene>
<dbReference type="Proteomes" id="UP000261875">
    <property type="component" value="Chromosome"/>
</dbReference>
<dbReference type="KEGG" id="fsm:CCS41_08770"/>
<accession>A0A2U8I961</accession>
<protein>
    <submittedName>
        <fullName evidence="1">Uncharacterized protein</fullName>
    </submittedName>
</protein>
<keyword evidence="2" id="KW-1185">Reference proteome</keyword>
<proteinExistence type="predicted"/>
<dbReference type="AlphaFoldDB" id="A0A2U8I961"/>
<dbReference type="RefSeq" id="WP_119797492.1">
    <property type="nucleotide sequence ID" value="NZ_CP021659.1"/>
</dbReference>
<organism evidence="1 2">
    <name type="scientific">Candidatus Fukatsuia symbiotica</name>
    <dbReference type="NCBI Taxonomy" id="1878942"/>
    <lineage>
        <taxon>Bacteria</taxon>
        <taxon>Pseudomonadati</taxon>
        <taxon>Pseudomonadota</taxon>
        <taxon>Gammaproteobacteria</taxon>
        <taxon>Enterobacterales</taxon>
        <taxon>Yersiniaceae</taxon>
        <taxon>Candidatus Fukatsuia</taxon>
    </lineage>
</organism>
<evidence type="ECO:0000313" key="1">
    <source>
        <dbReference type="EMBL" id="AWK14544.1"/>
    </source>
</evidence>
<sequence>MPPYTRHPSQIGISSQKWIELVKRLRRVDSLNFPAHTAGDRAAEAFLKQFTFPLEDKISKYDLLIIHLEQHDGKIPRWARSSKHTTARQVQAPSVVEPEKSWTQRVQEKFGSLEEGKKQALQMLQRLYPLRPQHLEEDTGKINALWKSFNMSGELRQQLVFELASKGVIPVWAEQHKNLSMDVNNPDRFKHIQDMTDPQIAGQAGAALLWRKTKRFIIFPLNFLPPMLQHRAIKSIEKTPSF</sequence>
<name>A0A2U8I961_9GAMM</name>
<reference evidence="1 2" key="1">
    <citation type="submission" date="2017-05" db="EMBL/GenBank/DDBJ databases">
        <title>Genome sequence of Candidatus Fukatsuia symbiotica and Candidatus Hamiltonella defensa from Acyrthosiphon pisum strain 5D.</title>
        <authorList>
            <person name="Patel V.A."/>
            <person name="Chevignon G."/>
            <person name="Russell J.A."/>
            <person name="Oliver K.M."/>
        </authorList>
    </citation>
    <scope>NUCLEOTIDE SEQUENCE [LARGE SCALE GENOMIC DNA]</scope>
    <source>
        <strain evidence="1 2">5D</strain>
    </source>
</reference>
<dbReference type="EMBL" id="CP021659">
    <property type="protein sequence ID" value="AWK14544.1"/>
    <property type="molecule type" value="Genomic_DNA"/>
</dbReference>
<dbReference type="OrthoDB" id="7026620at2"/>